<protein>
    <submittedName>
        <fullName evidence="2">Uncharacterized protein</fullName>
    </submittedName>
</protein>
<feature type="compositionally biased region" description="Basic and acidic residues" evidence="1">
    <location>
        <begin position="71"/>
        <end position="81"/>
    </location>
</feature>
<feature type="compositionally biased region" description="Basic and acidic residues" evidence="1">
    <location>
        <begin position="134"/>
        <end position="161"/>
    </location>
</feature>
<feature type="compositionally biased region" description="Basic residues" evidence="1">
    <location>
        <begin position="181"/>
        <end position="193"/>
    </location>
</feature>
<evidence type="ECO:0000256" key="1">
    <source>
        <dbReference type="SAM" id="MobiDB-lite"/>
    </source>
</evidence>
<feature type="compositionally biased region" description="Basic and acidic residues" evidence="1">
    <location>
        <begin position="206"/>
        <end position="224"/>
    </location>
</feature>
<reference evidence="2" key="1">
    <citation type="journal article" date="2012" name="Nat. Genet.">
        <title>Whole-genome sequence of Schistosoma haematobium.</title>
        <authorList>
            <person name="Young N.D."/>
            <person name="Jex A.R."/>
            <person name="Li B."/>
            <person name="Liu S."/>
            <person name="Yang L."/>
            <person name="Xiong Z."/>
            <person name="Li Y."/>
            <person name="Cantacessi C."/>
            <person name="Hall R.S."/>
            <person name="Xu X."/>
            <person name="Chen F."/>
            <person name="Wu X."/>
            <person name="Zerlotini A."/>
            <person name="Oliveira G."/>
            <person name="Hofmann A."/>
            <person name="Zhang G."/>
            <person name="Fang X."/>
            <person name="Kang Y."/>
            <person name="Campbell B.E."/>
            <person name="Loukas A."/>
            <person name="Ranganathan S."/>
            <person name="Rollinson D."/>
            <person name="Rinaldi G."/>
            <person name="Brindley P.J."/>
            <person name="Yang H."/>
            <person name="Wang J."/>
            <person name="Wang J."/>
            <person name="Gasser R.B."/>
        </authorList>
    </citation>
    <scope>NUCLEOTIDE SEQUENCE [LARGE SCALE GENOMIC DNA]</scope>
</reference>
<dbReference type="EMBL" id="KL251545">
    <property type="protein sequence ID" value="KGB40681.1"/>
    <property type="molecule type" value="Genomic_DNA"/>
</dbReference>
<name>A0A095B0R2_SCHHA</name>
<feature type="region of interest" description="Disordered" evidence="1">
    <location>
        <begin position="56"/>
        <end position="224"/>
    </location>
</feature>
<dbReference type="AlphaFoldDB" id="A0A095B0R2"/>
<accession>A0A095B0R2</accession>
<proteinExistence type="predicted"/>
<sequence>MSVVSYFSADVTIVLVPAHTASVGEIRHRAAALLYAALRQGDEGKSVLRLTFDRSPSDFRDTRRHSPPGYERNRSGHEYRYLTRSQSSSKRSSRHKTSRPRSRTPSRQSSHRNSNRHSRSQSRNSHKNNGRHSPTPDRRSVSDYDRSHSRSPDVERRHSYEDSGSPVDEGRNASPVDRGARNHNSRSVSRSRSRSQQSNHRFRSRSPSDYHNDGAPREHSSDSRTGKILRQLILSLVKFELFSLSFIVDLIT</sequence>
<dbReference type="STRING" id="6185.A0A095B0R2"/>
<evidence type="ECO:0000313" key="2">
    <source>
        <dbReference type="EMBL" id="KGB40681.1"/>
    </source>
</evidence>
<feature type="compositionally biased region" description="Basic residues" evidence="1">
    <location>
        <begin position="91"/>
        <end position="130"/>
    </location>
</feature>
<gene>
    <name evidence="2" type="ORF">MS3_09160</name>
</gene>
<organism evidence="2">
    <name type="scientific">Schistosoma haematobium</name>
    <name type="common">Blood fluke</name>
    <dbReference type="NCBI Taxonomy" id="6185"/>
    <lineage>
        <taxon>Eukaryota</taxon>
        <taxon>Metazoa</taxon>
        <taxon>Spiralia</taxon>
        <taxon>Lophotrochozoa</taxon>
        <taxon>Platyhelminthes</taxon>
        <taxon>Trematoda</taxon>
        <taxon>Digenea</taxon>
        <taxon>Strigeidida</taxon>
        <taxon>Schistosomatoidea</taxon>
        <taxon>Schistosomatidae</taxon>
        <taxon>Schistosoma</taxon>
    </lineage>
</organism>